<proteinExistence type="predicted"/>
<reference evidence="2" key="1">
    <citation type="journal article" date="2019" name="Int. J. Syst. Evol. Microbiol.">
        <title>The Global Catalogue of Microorganisms (GCM) 10K type strain sequencing project: providing services to taxonomists for standard genome sequencing and annotation.</title>
        <authorList>
            <consortium name="The Broad Institute Genomics Platform"/>
            <consortium name="The Broad Institute Genome Sequencing Center for Infectious Disease"/>
            <person name="Wu L."/>
            <person name="Ma J."/>
        </authorList>
    </citation>
    <scope>NUCLEOTIDE SEQUENCE [LARGE SCALE GENOMIC DNA]</scope>
    <source>
        <strain evidence="2">JCM 9092</strain>
    </source>
</reference>
<organism evidence="1 2">
    <name type="scientific">Streptomyces rectiviolaceus</name>
    <dbReference type="NCBI Taxonomy" id="332591"/>
    <lineage>
        <taxon>Bacteria</taxon>
        <taxon>Bacillati</taxon>
        <taxon>Actinomycetota</taxon>
        <taxon>Actinomycetes</taxon>
        <taxon>Kitasatosporales</taxon>
        <taxon>Streptomycetaceae</taxon>
        <taxon>Streptomyces</taxon>
    </lineage>
</organism>
<evidence type="ECO:0000313" key="1">
    <source>
        <dbReference type="EMBL" id="GAA3147896.1"/>
    </source>
</evidence>
<sequence>MQSRQRPGLGARKARSQWSQFWRGSVYAVTDELDGEYDDSPAGYESGYGSGYEGRIERAMEATGEGPAHANGLRVHEMPDDRYEVSTAHTKDVYCMHVSRTDHLVSAEVTDGTC</sequence>
<protein>
    <submittedName>
        <fullName evidence="1">Uncharacterized protein</fullName>
    </submittedName>
</protein>
<gene>
    <name evidence="1" type="ORF">GCM10010449_78290</name>
</gene>
<evidence type="ECO:0000313" key="2">
    <source>
        <dbReference type="Proteomes" id="UP001501637"/>
    </source>
</evidence>
<comment type="caution">
    <text evidence="1">The sequence shown here is derived from an EMBL/GenBank/DDBJ whole genome shotgun (WGS) entry which is preliminary data.</text>
</comment>
<dbReference type="EMBL" id="BAAAUG010000199">
    <property type="protein sequence ID" value="GAA3147896.1"/>
    <property type="molecule type" value="Genomic_DNA"/>
</dbReference>
<keyword evidence="2" id="KW-1185">Reference proteome</keyword>
<name>A0ABP6NH49_9ACTN</name>
<accession>A0ABP6NH49</accession>
<dbReference type="Proteomes" id="UP001501637">
    <property type="component" value="Unassembled WGS sequence"/>
</dbReference>